<evidence type="ECO:0000313" key="1">
    <source>
        <dbReference type="EMBL" id="OKP09651.1"/>
    </source>
</evidence>
<organism evidence="1 2">
    <name type="scientific">Penicillium subrubescens</name>
    <dbReference type="NCBI Taxonomy" id="1316194"/>
    <lineage>
        <taxon>Eukaryota</taxon>
        <taxon>Fungi</taxon>
        <taxon>Dikarya</taxon>
        <taxon>Ascomycota</taxon>
        <taxon>Pezizomycotina</taxon>
        <taxon>Eurotiomycetes</taxon>
        <taxon>Eurotiomycetidae</taxon>
        <taxon>Eurotiales</taxon>
        <taxon>Aspergillaceae</taxon>
        <taxon>Penicillium</taxon>
    </lineage>
</organism>
<reference evidence="1 2" key="1">
    <citation type="submission" date="2016-10" db="EMBL/GenBank/DDBJ databases">
        <title>Genome sequence of the ascomycete fungus Penicillium subrubescens.</title>
        <authorList>
            <person name="De Vries R.P."/>
            <person name="Peng M."/>
            <person name="Dilokpimol A."/>
            <person name="Hilden K."/>
            <person name="Makela M.R."/>
            <person name="Grigoriev I."/>
            <person name="Riley R."/>
            <person name="Granchi Z."/>
        </authorList>
    </citation>
    <scope>NUCLEOTIDE SEQUENCE [LARGE SCALE GENOMIC DNA]</scope>
    <source>
        <strain evidence="1 2">CBS 132785</strain>
    </source>
</reference>
<sequence>MLSIRQSQIFCEPQLKQVTNSGSSHLQTFGHLQSGQSDVPPSSWHAQIFLHTHAIQGPIFLGRNKGCFCPFREGLNTNPLMLVCALPA</sequence>
<dbReference type="AlphaFoldDB" id="A0A1Q5UB09"/>
<dbReference type="EMBL" id="MNBE01000474">
    <property type="protein sequence ID" value="OKP09651.1"/>
    <property type="molecule type" value="Genomic_DNA"/>
</dbReference>
<evidence type="ECO:0000313" key="2">
    <source>
        <dbReference type="Proteomes" id="UP000186955"/>
    </source>
</evidence>
<accession>A0A1Q5UB09</accession>
<proteinExistence type="predicted"/>
<comment type="caution">
    <text evidence="1">The sequence shown here is derived from an EMBL/GenBank/DDBJ whole genome shotgun (WGS) entry which is preliminary data.</text>
</comment>
<keyword evidence="2" id="KW-1185">Reference proteome</keyword>
<name>A0A1Q5UB09_9EURO</name>
<gene>
    <name evidence="1" type="ORF">PENSUB_4922</name>
</gene>
<dbReference type="Proteomes" id="UP000186955">
    <property type="component" value="Unassembled WGS sequence"/>
</dbReference>
<protein>
    <submittedName>
        <fullName evidence="1">Uncharacterized protein</fullName>
    </submittedName>
</protein>